<dbReference type="AlphaFoldDB" id="A0A2Z6EWL4"/>
<protein>
    <submittedName>
        <fullName evidence="1">Uncharacterized protein</fullName>
    </submittedName>
</protein>
<dbReference type="KEGG" id="mcys:MCB1EB_1631"/>
<dbReference type="RefSeq" id="WP_052394051.1">
    <property type="nucleotide sequence ID" value="NZ_AP018150.1"/>
</dbReference>
<dbReference type="EMBL" id="AP018150">
    <property type="protein sequence ID" value="BBE09792.1"/>
    <property type="molecule type" value="Genomic_DNA"/>
</dbReference>
<keyword evidence="2" id="KW-1185">Reference proteome</keyword>
<name>A0A2Z6EWL4_9BURK</name>
<evidence type="ECO:0000313" key="2">
    <source>
        <dbReference type="Proteomes" id="UP000282597"/>
    </source>
</evidence>
<accession>A0A2Z6EWL4</accession>
<reference evidence="1 2" key="1">
    <citation type="journal article" date="2018" name="Microbes Environ.">
        <title>Comparative Genomic Insights into Endofungal Lifestyles of Two Bacterial Endosymbionts, Mycoavidus cysteinexigens and Burkholderia rhizoxinica.</title>
        <authorList>
            <person name="Sharmin D."/>
            <person name="Guo Y."/>
            <person name="Nishizawa T."/>
            <person name="Ohshima S."/>
            <person name="Sato Y."/>
            <person name="Takashima Y."/>
            <person name="Narisawa K."/>
            <person name="Ohta H."/>
        </authorList>
    </citation>
    <scope>NUCLEOTIDE SEQUENCE [LARGE SCALE GENOMIC DNA]</scope>
    <source>
        <strain evidence="1 2">B1-EB</strain>
    </source>
</reference>
<evidence type="ECO:0000313" key="1">
    <source>
        <dbReference type="EMBL" id="BBE09792.1"/>
    </source>
</evidence>
<dbReference type="Proteomes" id="UP000282597">
    <property type="component" value="Chromosome"/>
</dbReference>
<gene>
    <name evidence="1" type="ORF">MCB1EB_1631</name>
</gene>
<sequence>MSFLGNALGFVGNMFGLGGDGGHDDGSAARQIEFERQQRINLSMQKINEIFNQAKQNPGYEAHRQDITDLNARDVERQFTEAERANLFGLARSGLRGGSVDTYSNAELQRRRDEGVLRAKRIGDQALANWQNADDQARHQLISQAQAGIDPAEMARMAHATLATNSRNAMLSNTGANIKGLFDSLANAHLHTKQMQGQRSGYAPFQQWNPSMAHSVRDGDSGRIV</sequence>
<organism evidence="1 2">
    <name type="scientific">Mycoavidus cysteinexigens</name>
    <dbReference type="NCBI Taxonomy" id="1553431"/>
    <lineage>
        <taxon>Bacteria</taxon>
        <taxon>Pseudomonadati</taxon>
        <taxon>Pseudomonadota</taxon>
        <taxon>Betaproteobacteria</taxon>
        <taxon>Burkholderiales</taxon>
        <taxon>Burkholderiaceae</taxon>
        <taxon>Mycoavidus</taxon>
    </lineage>
</organism>
<proteinExistence type="predicted"/>